<dbReference type="InterPro" id="IPR013130">
    <property type="entry name" value="Fe3_Rdtase_TM_dom"/>
</dbReference>
<feature type="transmembrane region" description="Helical" evidence="11">
    <location>
        <begin position="422"/>
        <end position="439"/>
    </location>
</feature>
<evidence type="ECO:0000313" key="14">
    <source>
        <dbReference type="Proteomes" id="UP000184304"/>
    </source>
</evidence>
<dbReference type="Pfam" id="PF08022">
    <property type="entry name" value="FAD_binding_8"/>
    <property type="match status" value="1"/>
</dbReference>
<dbReference type="PANTHER" id="PTHR32361">
    <property type="entry name" value="FERRIC/CUPRIC REDUCTASE TRANSMEMBRANE COMPONENT"/>
    <property type="match status" value="1"/>
</dbReference>
<dbReference type="AlphaFoldDB" id="A0A1L9N6I8"/>
<keyword evidence="5" id="KW-0249">Electron transport</keyword>
<keyword evidence="9 11" id="KW-0472">Membrane</keyword>
<dbReference type="STRING" id="767770.A0A1L9N6I8"/>
<dbReference type="OMA" id="HIAWACT"/>
<comment type="subcellular location">
    <subcellularLocation>
        <location evidence="1">Membrane</location>
        <topology evidence="1">Multi-pass membrane protein</topology>
    </subcellularLocation>
</comment>
<evidence type="ECO:0000259" key="12">
    <source>
        <dbReference type="PROSITE" id="PS51384"/>
    </source>
</evidence>
<dbReference type="GO" id="GO:0006826">
    <property type="term" value="P:iron ion transport"/>
    <property type="evidence" value="ECO:0007669"/>
    <property type="project" value="TreeGrafter"/>
</dbReference>
<evidence type="ECO:0000256" key="10">
    <source>
        <dbReference type="ARBA" id="ARBA00023180"/>
    </source>
</evidence>
<dbReference type="Pfam" id="PF08030">
    <property type="entry name" value="NAD_binding_6"/>
    <property type="match status" value="1"/>
</dbReference>
<dbReference type="PROSITE" id="PS51384">
    <property type="entry name" value="FAD_FR"/>
    <property type="match status" value="1"/>
</dbReference>
<dbReference type="Proteomes" id="UP000184304">
    <property type="component" value="Unassembled WGS sequence"/>
</dbReference>
<dbReference type="InterPro" id="IPR013112">
    <property type="entry name" value="FAD-bd_8"/>
</dbReference>
<dbReference type="OrthoDB" id="167398at2759"/>
<gene>
    <name evidence="13" type="ORF">ASPTUDRAFT_188897</name>
</gene>
<dbReference type="SFLD" id="SFLDS00052">
    <property type="entry name" value="Ferric_Reductase_Domain"/>
    <property type="match status" value="1"/>
</dbReference>
<evidence type="ECO:0000256" key="6">
    <source>
        <dbReference type="ARBA" id="ARBA00022989"/>
    </source>
</evidence>
<dbReference type="Pfam" id="PF01794">
    <property type="entry name" value="Ferric_reduct"/>
    <property type="match status" value="1"/>
</dbReference>
<keyword evidence="14" id="KW-1185">Reference proteome</keyword>
<sequence>MSLSGTFTYNWPGGATGCSIVIPALAEQKRSPDVISSLDAVCLCPIYTALSQYTFASGRTGGNYNHSVSVTAFFAEESYIETTTNFEGICNRTVEVASMYASARARCDGNSPAATISFWQELCDVDLLSIEPNGSGSYDSMPILDPDVNTTASTGTIKSPVLLSESYYKRAYKTCIIHEKALGQDIRFGWGLMGYWAAILGLGMVQKILSSWTIRRSMDTRRDTEANLVSGPIEHNPISRPLSSTIRALRTHIVVPASFTPKLPHHQRLLYGHCIPKRLDLIIVFGFWLLCVLLACVNYDGDTRMSTMPQRNWHYSSDRTGILAYACLPFLWLFSGRNNIFLWVTNFDIQSFSTFHRHIAWACTLFAIVHSIGYSITLADYEDAYHEAWSHKPWYMGVIAVISMSVLLIHSITWLRRKWYEIFLISHIVLAIIIIYALFQHTRPDGPQWNPYLWTVVAIWTFDRILRILRIAYCNLHIQFSERRISLPSSTVTYAPDSDLMMIDIEAPSHLTPKAGPHYFLSQPLSVHCLENHPFTLGTYSQGPSCSSKEKSKLTFYVRPYNGWTKSLRDRCIEANSTIHPLLLLEGPYGHTAPLHTFDTVLLIAGGTGIAATLPYILDYAARLKRRTTKTTRVHLIWSARQKGMFSTVFTEELSHVLDCEGVKVSFFCTGSAPVSPIGSDKEVDVGSETKRAGADIHFYDGRPDIRGAVEMEAGMAHDCSTRLAVVCSGPGVMADECRLAVYEAMRRGCPGLRYFEEAFTW</sequence>
<evidence type="ECO:0000256" key="2">
    <source>
        <dbReference type="ARBA" id="ARBA00006278"/>
    </source>
</evidence>
<name>A0A1L9N6I8_ASPTC</name>
<feature type="transmembrane region" description="Helical" evidence="11">
    <location>
        <begin position="281"/>
        <end position="301"/>
    </location>
</feature>
<keyword evidence="3" id="KW-0813">Transport</keyword>
<dbReference type="Gene3D" id="3.40.50.80">
    <property type="entry name" value="Nucleotide-binding domain of ferredoxin-NADP reductase (FNR) module"/>
    <property type="match status" value="1"/>
</dbReference>
<keyword evidence="7" id="KW-0560">Oxidoreductase</keyword>
<evidence type="ECO:0000256" key="8">
    <source>
        <dbReference type="ARBA" id="ARBA00023065"/>
    </source>
</evidence>
<feature type="transmembrane region" description="Helical" evidence="11">
    <location>
        <begin position="359"/>
        <end position="379"/>
    </location>
</feature>
<evidence type="ECO:0000256" key="3">
    <source>
        <dbReference type="ARBA" id="ARBA00022448"/>
    </source>
</evidence>
<dbReference type="GO" id="GO:0015677">
    <property type="term" value="P:copper ion import"/>
    <property type="evidence" value="ECO:0007669"/>
    <property type="project" value="TreeGrafter"/>
</dbReference>
<evidence type="ECO:0000256" key="9">
    <source>
        <dbReference type="ARBA" id="ARBA00023136"/>
    </source>
</evidence>
<dbReference type="GO" id="GO:0006879">
    <property type="term" value="P:intracellular iron ion homeostasis"/>
    <property type="evidence" value="ECO:0007669"/>
    <property type="project" value="TreeGrafter"/>
</dbReference>
<protein>
    <recommendedName>
        <fullName evidence="12">FAD-binding FR-type domain-containing protein</fullName>
    </recommendedName>
</protein>
<keyword evidence="6 11" id="KW-1133">Transmembrane helix</keyword>
<evidence type="ECO:0000256" key="4">
    <source>
        <dbReference type="ARBA" id="ARBA00022692"/>
    </source>
</evidence>
<dbReference type="GO" id="GO:0000293">
    <property type="term" value="F:ferric-chelate reductase activity"/>
    <property type="evidence" value="ECO:0007669"/>
    <property type="project" value="UniProtKB-ARBA"/>
</dbReference>
<dbReference type="PANTHER" id="PTHR32361:SF9">
    <property type="entry name" value="FERRIC REDUCTASE TRANSMEMBRANE COMPONENT 3-RELATED"/>
    <property type="match status" value="1"/>
</dbReference>
<feature type="transmembrane region" description="Helical" evidence="11">
    <location>
        <begin position="394"/>
        <end position="415"/>
    </location>
</feature>
<dbReference type="GO" id="GO:0005886">
    <property type="term" value="C:plasma membrane"/>
    <property type="evidence" value="ECO:0007669"/>
    <property type="project" value="TreeGrafter"/>
</dbReference>
<proteinExistence type="inferred from homology"/>
<evidence type="ECO:0000256" key="5">
    <source>
        <dbReference type="ARBA" id="ARBA00022982"/>
    </source>
</evidence>
<dbReference type="InterPro" id="IPR051410">
    <property type="entry name" value="Ferric/Cupric_Reductase"/>
</dbReference>
<feature type="transmembrane region" description="Helical" evidence="11">
    <location>
        <begin position="188"/>
        <end position="209"/>
    </location>
</feature>
<feature type="domain" description="FAD-binding FR-type" evidence="12">
    <location>
        <begin position="458"/>
        <end position="595"/>
    </location>
</feature>
<dbReference type="SUPFAM" id="SSF52343">
    <property type="entry name" value="Ferredoxin reductase-like, C-terminal NADP-linked domain"/>
    <property type="match status" value="1"/>
</dbReference>
<evidence type="ECO:0000256" key="1">
    <source>
        <dbReference type="ARBA" id="ARBA00004141"/>
    </source>
</evidence>
<evidence type="ECO:0000313" key="13">
    <source>
        <dbReference type="EMBL" id="OJI84795.1"/>
    </source>
</evidence>
<dbReference type="InterPro" id="IPR039261">
    <property type="entry name" value="FNR_nucleotide-bd"/>
</dbReference>
<dbReference type="CDD" id="cd06186">
    <property type="entry name" value="NOX_Duox_like_FAD_NADP"/>
    <property type="match status" value="1"/>
</dbReference>
<evidence type="ECO:0000256" key="7">
    <source>
        <dbReference type="ARBA" id="ARBA00023002"/>
    </source>
</evidence>
<organism evidence="13 14">
    <name type="scientific">Aspergillus tubingensis (strain CBS 134.48)</name>
    <dbReference type="NCBI Taxonomy" id="767770"/>
    <lineage>
        <taxon>Eukaryota</taxon>
        <taxon>Fungi</taxon>
        <taxon>Dikarya</taxon>
        <taxon>Ascomycota</taxon>
        <taxon>Pezizomycotina</taxon>
        <taxon>Eurotiomycetes</taxon>
        <taxon>Eurotiomycetidae</taxon>
        <taxon>Eurotiales</taxon>
        <taxon>Aspergillaceae</taxon>
        <taxon>Aspergillus</taxon>
        <taxon>Aspergillus subgen. Circumdati</taxon>
    </lineage>
</organism>
<feature type="transmembrane region" description="Helical" evidence="11">
    <location>
        <begin position="321"/>
        <end position="347"/>
    </location>
</feature>
<reference evidence="14" key="1">
    <citation type="journal article" date="2017" name="Genome Biol.">
        <title>Comparative genomics reveals high biological diversity and specific adaptations in the industrially and medically important fungal genus Aspergillus.</title>
        <authorList>
            <person name="de Vries R.P."/>
            <person name="Riley R."/>
            <person name="Wiebenga A."/>
            <person name="Aguilar-Osorio G."/>
            <person name="Amillis S."/>
            <person name="Uchima C.A."/>
            <person name="Anderluh G."/>
            <person name="Asadollahi M."/>
            <person name="Askin M."/>
            <person name="Barry K."/>
            <person name="Battaglia E."/>
            <person name="Bayram O."/>
            <person name="Benocci T."/>
            <person name="Braus-Stromeyer S.A."/>
            <person name="Caldana C."/>
            <person name="Canovas D."/>
            <person name="Cerqueira G.C."/>
            <person name="Chen F."/>
            <person name="Chen W."/>
            <person name="Choi C."/>
            <person name="Clum A."/>
            <person name="Dos Santos R.A."/>
            <person name="Damasio A.R."/>
            <person name="Diallinas G."/>
            <person name="Emri T."/>
            <person name="Fekete E."/>
            <person name="Flipphi M."/>
            <person name="Freyberg S."/>
            <person name="Gallo A."/>
            <person name="Gournas C."/>
            <person name="Habgood R."/>
            <person name="Hainaut M."/>
            <person name="Harispe M.L."/>
            <person name="Henrissat B."/>
            <person name="Hilden K.S."/>
            <person name="Hope R."/>
            <person name="Hossain A."/>
            <person name="Karabika E."/>
            <person name="Karaffa L."/>
            <person name="Karanyi Z."/>
            <person name="Krasevec N."/>
            <person name="Kuo A."/>
            <person name="Kusch H."/>
            <person name="LaButti K."/>
            <person name="Lagendijk E.L."/>
            <person name="Lapidus A."/>
            <person name="Levasseur A."/>
            <person name="Lindquist E."/>
            <person name="Lipzen A."/>
            <person name="Logrieco A.F."/>
            <person name="MacCabe A."/>
            <person name="Maekelae M.R."/>
            <person name="Malavazi I."/>
            <person name="Melin P."/>
            <person name="Meyer V."/>
            <person name="Mielnichuk N."/>
            <person name="Miskei M."/>
            <person name="Molnar A.P."/>
            <person name="Mule G."/>
            <person name="Ngan C.Y."/>
            <person name="Orejas M."/>
            <person name="Orosz E."/>
            <person name="Ouedraogo J.P."/>
            <person name="Overkamp K.M."/>
            <person name="Park H.-S."/>
            <person name="Perrone G."/>
            <person name="Piumi F."/>
            <person name="Punt P.J."/>
            <person name="Ram A.F."/>
            <person name="Ramon A."/>
            <person name="Rauscher S."/>
            <person name="Record E."/>
            <person name="Riano-Pachon D.M."/>
            <person name="Robert V."/>
            <person name="Roehrig J."/>
            <person name="Ruller R."/>
            <person name="Salamov A."/>
            <person name="Salih N.S."/>
            <person name="Samson R.A."/>
            <person name="Sandor E."/>
            <person name="Sanguinetti M."/>
            <person name="Schuetze T."/>
            <person name="Sepcic K."/>
            <person name="Shelest E."/>
            <person name="Sherlock G."/>
            <person name="Sophianopoulou V."/>
            <person name="Squina F.M."/>
            <person name="Sun H."/>
            <person name="Susca A."/>
            <person name="Todd R.B."/>
            <person name="Tsang A."/>
            <person name="Unkles S.E."/>
            <person name="van de Wiele N."/>
            <person name="van Rossen-Uffink D."/>
            <person name="Oliveira J.V."/>
            <person name="Vesth T.C."/>
            <person name="Visser J."/>
            <person name="Yu J.-H."/>
            <person name="Zhou M."/>
            <person name="Andersen M.R."/>
            <person name="Archer D.B."/>
            <person name="Baker S.E."/>
            <person name="Benoit I."/>
            <person name="Brakhage A.A."/>
            <person name="Braus G.H."/>
            <person name="Fischer R."/>
            <person name="Frisvad J.C."/>
            <person name="Goldman G.H."/>
            <person name="Houbraken J."/>
            <person name="Oakley B."/>
            <person name="Pocsi I."/>
            <person name="Scazzocchio C."/>
            <person name="Seiboth B."/>
            <person name="vanKuyk P.A."/>
            <person name="Wortman J."/>
            <person name="Dyer P.S."/>
            <person name="Grigoriev I.V."/>
        </authorList>
    </citation>
    <scope>NUCLEOTIDE SEQUENCE [LARGE SCALE GENOMIC DNA]</scope>
    <source>
        <strain evidence="14">CBS 134.48</strain>
    </source>
</reference>
<evidence type="ECO:0000256" key="11">
    <source>
        <dbReference type="SAM" id="Phobius"/>
    </source>
</evidence>
<dbReference type="VEuPathDB" id="FungiDB:ASPTUDRAFT_188897"/>
<dbReference type="SFLD" id="SFLDG01168">
    <property type="entry name" value="Ferric_reductase_subgroup_(FRE"/>
    <property type="match status" value="1"/>
</dbReference>
<keyword evidence="10" id="KW-0325">Glycoprotein</keyword>
<dbReference type="InterPro" id="IPR017927">
    <property type="entry name" value="FAD-bd_FR_type"/>
</dbReference>
<dbReference type="InterPro" id="IPR013121">
    <property type="entry name" value="Fe_red_NAD-bd_6"/>
</dbReference>
<accession>A0A1L9N6I8</accession>
<keyword evidence="4 11" id="KW-0812">Transmembrane</keyword>
<dbReference type="EMBL" id="KV878198">
    <property type="protein sequence ID" value="OJI84795.1"/>
    <property type="molecule type" value="Genomic_DNA"/>
</dbReference>
<keyword evidence="8" id="KW-0406">Ion transport</keyword>
<comment type="similarity">
    <text evidence="2">Belongs to the ferric reductase (FRE) family.</text>
</comment>